<protein>
    <recommendedName>
        <fullName evidence="3">CCHC-type domain-containing protein</fullName>
    </recommendedName>
</protein>
<evidence type="ECO:0000256" key="1">
    <source>
        <dbReference type="SAM" id="MobiDB-lite"/>
    </source>
</evidence>
<gene>
    <name evidence="2" type="ORF">D5086_0000216850</name>
</gene>
<sequence>MKFLVGLHGSYSSVRSQLLLQTPLPSMGRVFSLLLQEESQRSLTNAAAIPIDCQAMIAEHYHNQNSKSGSNYTTRFAKYKGKTEATCTHCGYPGHIVDKCFQLIGYPPGWKGPRGKRLATMPHTSKNFQRLPTAHHTTALQPHLDTPNIVFSQEQMQNLLTLANSISSSKLNNTATEDNDRVGDKIKATAALNADVHESSSNKPPDGNIRNNIKDVTIHTVKFLRQIKALWPIDGNSAGDLKIIMGQRLQKQAPQALDLDQLSTPLLPASQASPPPTPIPLPSPLSVSPPPLPSEAEEFTFPVMWG</sequence>
<reference evidence="2" key="1">
    <citation type="submission" date="2018-10" db="EMBL/GenBank/DDBJ databases">
        <title>Population genomic analysis revealed the cold adaptation of white poplar.</title>
        <authorList>
            <person name="Liu Y.-J."/>
        </authorList>
    </citation>
    <scope>NUCLEOTIDE SEQUENCE [LARGE SCALE GENOMIC DNA]</scope>
    <source>
        <strain evidence="2">PAL-ZL1</strain>
    </source>
</reference>
<name>A0A4U5PL47_POPAL</name>
<dbReference type="PANTHER" id="PTHR34222">
    <property type="entry name" value="GAG_PRE-INTEGRS DOMAIN-CONTAINING PROTEIN"/>
    <property type="match status" value="1"/>
</dbReference>
<feature type="compositionally biased region" description="Pro residues" evidence="1">
    <location>
        <begin position="273"/>
        <end position="293"/>
    </location>
</feature>
<dbReference type="EMBL" id="RCHU01000740">
    <property type="protein sequence ID" value="TKR97066.1"/>
    <property type="molecule type" value="Genomic_DNA"/>
</dbReference>
<feature type="region of interest" description="Disordered" evidence="1">
    <location>
        <begin position="266"/>
        <end position="296"/>
    </location>
</feature>
<dbReference type="AlphaFoldDB" id="A0A4U5PL47"/>
<accession>A0A4U5PL47</accession>
<comment type="caution">
    <text evidence="2">The sequence shown here is derived from an EMBL/GenBank/DDBJ whole genome shotgun (WGS) entry which is preliminary data.</text>
</comment>
<evidence type="ECO:0000313" key="2">
    <source>
        <dbReference type="EMBL" id="TKR97066.1"/>
    </source>
</evidence>
<evidence type="ECO:0008006" key="3">
    <source>
        <dbReference type="Google" id="ProtNLM"/>
    </source>
</evidence>
<proteinExistence type="predicted"/>
<dbReference type="PANTHER" id="PTHR34222:SF99">
    <property type="entry name" value="PROTEIN, PUTATIVE-RELATED"/>
    <property type="match status" value="1"/>
</dbReference>
<dbReference type="STRING" id="43335.A0A4U5PL47"/>
<organism evidence="2">
    <name type="scientific">Populus alba</name>
    <name type="common">White poplar</name>
    <dbReference type="NCBI Taxonomy" id="43335"/>
    <lineage>
        <taxon>Eukaryota</taxon>
        <taxon>Viridiplantae</taxon>
        <taxon>Streptophyta</taxon>
        <taxon>Embryophyta</taxon>
        <taxon>Tracheophyta</taxon>
        <taxon>Spermatophyta</taxon>
        <taxon>Magnoliopsida</taxon>
        <taxon>eudicotyledons</taxon>
        <taxon>Gunneridae</taxon>
        <taxon>Pentapetalae</taxon>
        <taxon>rosids</taxon>
        <taxon>fabids</taxon>
        <taxon>Malpighiales</taxon>
        <taxon>Salicaceae</taxon>
        <taxon>Saliceae</taxon>
        <taxon>Populus</taxon>
    </lineage>
</organism>